<accession>A0A444HC53</accession>
<evidence type="ECO:0000313" key="2">
    <source>
        <dbReference type="EMBL" id="RWX01050.1"/>
    </source>
</evidence>
<organism evidence="2 3">
    <name type="scientific">Flavobacterium cerinum</name>
    <dbReference type="NCBI Taxonomy" id="2502784"/>
    <lineage>
        <taxon>Bacteria</taxon>
        <taxon>Pseudomonadati</taxon>
        <taxon>Bacteroidota</taxon>
        <taxon>Flavobacteriia</taxon>
        <taxon>Flavobacteriales</taxon>
        <taxon>Flavobacteriaceae</taxon>
        <taxon>Flavobacterium</taxon>
    </lineage>
</organism>
<proteinExistence type="predicted"/>
<comment type="caution">
    <text evidence="2">The sequence shown here is derived from an EMBL/GenBank/DDBJ whole genome shotgun (WGS) entry which is preliminary data.</text>
</comment>
<sequence>MKKFIITLVLAIAPFVTFAQSTAFSKFEDVDGIESLTISKDMFDMVSTMKVSTDSEKSKMTMDLIKGMDYLKVFSTSQRKYRKEIKTAVTDYLKLNRLEQLMSFTNEKAKIKIYVNKGDDASIIKEGLVFIEDEDDKGVVLLSFTGNINLKDAEKLKDLKDFR</sequence>
<dbReference type="Proteomes" id="UP000287527">
    <property type="component" value="Unassembled WGS sequence"/>
</dbReference>
<name>A0A444HC53_9FLAO</name>
<keyword evidence="3" id="KW-1185">Reference proteome</keyword>
<reference evidence="2 3" key="1">
    <citation type="submission" date="2019-01" db="EMBL/GenBank/DDBJ databases">
        <title>Flavobacterium sp. nov.,isolated from freshwater.</title>
        <authorList>
            <person name="Zhang R."/>
            <person name="Du Z.-J."/>
        </authorList>
    </citation>
    <scope>NUCLEOTIDE SEQUENCE [LARGE SCALE GENOMIC DNA]</scope>
    <source>
        <strain evidence="2 3">1E403</strain>
    </source>
</reference>
<dbReference type="Pfam" id="PF14060">
    <property type="entry name" value="DUF4252"/>
    <property type="match status" value="1"/>
</dbReference>
<gene>
    <name evidence="2" type="ORF">EPI11_08495</name>
</gene>
<feature type="chain" id="PRO_5019214163" evidence="1">
    <location>
        <begin position="20"/>
        <end position="163"/>
    </location>
</feature>
<feature type="signal peptide" evidence="1">
    <location>
        <begin position="1"/>
        <end position="19"/>
    </location>
</feature>
<keyword evidence="1" id="KW-0732">Signal</keyword>
<protein>
    <submittedName>
        <fullName evidence="2">DUF4252 domain-containing protein</fullName>
    </submittedName>
</protein>
<dbReference type="AlphaFoldDB" id="A0A444HC53"/>
<dbReference type="RefSeq" id="WP_128389529.1">
    <property type="nucleotide sequence ID" value="NZ_SBII01000004.1"/>
</dbReference>
<dbReference type="InterPro" id="IPR025348">
    <property type="entry name" value="DUF4252"/>
</dbReference>
<dbReference type="EMBL" id="SBII01000004">
    <property type="protein sequence ID" value="RWX01050.1"/>
    <property type="molecule type" value="Genomic_DNA"/>
</dbReference>
<evidence type="ECO:0000256" key="1">
    <source>
        <dbReference type="SAM" id="SignalP"/>
    </source>
</evidence>
<dbReference type="OrthoDB" id="705638at2"/>
<evidence type="ECO:0000313" key="3">
    <source>
        <dbReference type="Proteomes" id="UP000287527"/>
    </source>
</evidence>